<evidence type="ECO:0000313" key="2">
    <source>
        <dbReference type="EMBL" id="MFD2683257.1"/>
    </source>
</evidence>
<gene>
    <name evidence="2" type="ORF">ACFSUL_21325</name>
</gene>
<evidence type="ECO:0000256" key="1">
    <source>
        <dbReference type="SAM" id="Phobius"/>
    </source>
</evidence>
<keyword evidence="1" id="KW-1133">Transmembrane helix</keyword>
<accession>A0ABW5S0G3</accession>
<reference evidence="3" key="1">
    <citation type="journal article" date="2019" name="Int. J. Syst. Evol. Microbiol.">
        <title>The Global Catalogue of Microorganisms (GCM) 10K type strain sequencing project: providing services to taxonomists for standard genome sequencing and annotation.</title>
        <authorList>
            <consortium name="The Broad Institute Genomics Platform"/>
            <consortium name="The Broad Institute Genome Sequencing Center for Infectious Disease"/>
            <person name="Wu L."/>
            <person name="Ma J."/>
        </authorList>
    </citation>
    <scope>NUCLEOTIDE SEQUENCE [LARGE SCALE GENOMIC DNA]</scope>
    <source>
        <strain evidence="3">KCTC 3913</strain>
    </source>
</reference>
<proteinExistence type="predicted"/>
<name>A0ABW5S0G3_9BACI</name>
<dbReference type="Proteomes" id="UP001597506">
    <property type="component" value="Unassembled WGS sequence"/>
</dbReference>
<comment type="caution">
    <text evidence="2">The sequence shown here is derived from an EMBL/GenBank/DDBJ whole genome shotgun (WGS) entry which is preliminary data.</text>
</comment>
<feature type="transmembrane region" description="Helical" evidence="1">
    <location>
        <begin position="26"/>
        <end position="44"/>
    </location>
</feature>
<dbReference type="RefSeq" id="WP_377938391.1">
    <property type="nucleotide sequence ID" value="NZ_JBHUMF010000044.1"/>
</dbReference>
<keyword evidence="1" id="KW-0472">Membrane</keyword>
<keyword evidence="1" id="KW-0812">Transmembrane</keyword>
<sequence>MEQVYGWSIAIVVLTIQFIFARRKRAFWGAILPVLYLIFMVYWIPARNDDLSTVRLILVAIGGLAILCSIWINGREHLKKKRQKELEKIELKNL</sequence>
<feature type="transmembrane region" description="Helical" evidence="1">
    <location>
        <begin position="6"/>
        <end position="21"/>
    </location>
</feature>
<organism evidence="2 3">
    <name type="scientific">Bacillus seohaeanensis</name>
    <dbReference type="NCBI Taxonomy" id="284580"/>
    <lineage>
        <taxon>Bacteria</taxon>
        <taxon>Bacillati</taxon>
        <taxon>Bacillota</taxon>
        <taxon>Bacilli</taxon>
        <taxon>Bacillales</taxon>
        <taxon>Bacillaceae</taxon>
        <taxon>Bacillus</taxon>
    </lineage>
</organism>
<keyword evidence="3" id="KW-1185">Reference proteome</keyword>
<protein>
    <submittedName>
        <fullName evidence="2">Uncharacterized protein</fullName>
    </submittedName>
</protein>
<dbReference type="EMBL" id="JBHUMF010000044">
    <property type="protein sequence ID" value="MFD2683257.1"/>
    <property type="molecule type" value="Genomic_DNA"/>
</dbReference>
<feature type="transmembrane region" description="Helical" evidence="1">
    <location>
        <begin position="56"/>
        <end position="74"/>
    </location>
</feature>
<evidence type="ECO:0000313" key="3">
    <source>
        <dbReference type="Proteomes" id="UP001597506"/>
    </source>
</evidence>